<keyword evidence="2" id="KW-0808">Transferase</keyword>
<dbReference type="InterPro" id="IPR043502">
    <property type="entry name" value="DNA/RNA_pol_sf"/>
</dbReference>
<dbReference type="Pfam" id="PF00078">
    <property type="entry name" value="RVT_1"/>
    <property type="match status" value="1"/>
</dbReference>
<dbReference type="GO" id="GO:0003964">
    <property type="term" value="F:RNA-directed DNA polymerase activity"/>
    <property type="evidence" value="ECO:0007669"/>
    <property type="project" value="UniProtKB-KW"/>
</dbReference>
<sequence>MLIITIIALYSVDNKRKESKYVTTHIVTKDKFTSVRKAVSSWASQKYANSNLFLSRTKLIIQFLDIVEESRNLSTEEFAFRIKLREHAFALISNQEEKWRQRSGANWLKLGDKNTKFFHAVASVRRANNTISTLSLSTGTVSRQAELKEALYFHYLAILGSDPPVPPPFDLSGRIGPHLDLHQIGLPFTEQEVSKAIQELPSGKASGPDGFPIDFFKKFWVLIGPDILASLTAFQEGRLDLRKLNQATITLVPKKPAPATASDYRPISVINCFAKLITKIMANRLQSFMPALRKIPALMYKVDFAKAFDSISWTFLTNLLIERGFPPAWIAWLLDILKSSSSAIKVNGEVTDYFFHRRGLRQGDPLSPLLFNLVVDALQAFLQNSSTYTSGPIIIPPRALQYADDTIILLESYPRNLAIVKEILSNFANLTGLHINNDKCLFVPVAIPDAALPGVARILNCAPRDFPVTYLGLPLSIRRLKKIHFRPLIDAFQRKLDGWKSSFLSPAGRLTLVKSVLSALPLHYMQVIQLPAWLINLLDGIRRSFFWKGKDKCLGGHCLVNWSKCCIPKRSGGLGILNLTLQNQALLIRWLWKLNAEPNSTWSTTILSLYGTRDTNLLSQYSLLSHGFKDIFKFLPFFNASIDLLKDNPALSWRWTNSGVYTSASAYSILADPGGRSPYHRRLWKLKTAPRVKIFLWLLLQDRLLTQQNLLRRNWPANDGCCCCLARPLETADHLFLHCPLASSIWNRVQQHFNLPALSFTEDLPAFWLTNRLTTGAAWDTIWAATNWSIWKERNNRIFNSVAKPPFLILQEIVALASLKAKPTSMALKTSSLNSIDTLSLLSSPPPPLSAIDFEVGDSGTRKKFRAEG</sequence>
<evidence type="ECO:0000313" key="3">
    <source>
        <dbReference type="Proteomes" id="UP001140206"/>
    </source>
</evidence>
<dbReference type="PROSITE" id="PS50878">
    <property type="entry name" value="RT_POL"/>
    <property type="match status" value="1"/>
</dbReference>
<dbReference type="Pfam" id="PF13966">
    <property type="entry name" value="zf-RVT"/>
    <property type="match status" value="1"/>
</dbReference>
<feature type="domain" description="Reverse transcriptase" evidence="1">
    <location>
        <begin position="233"/>
        <end position="475"/>
    </location>
</feature>
<reference evidence="2" key="1">
    <citation type="submission" date="2022-08" db="EMBL/GenBank/DDBJ databases">
        <authorList>
            <person name="Marques A."/>
        </authorList>
    </citation>
    <scope>NUCLEOTIDE SEQUENCE</scope>
    <source>
        <strain evidence="2">RhyPub2mFocal</strain>
        <tissue evidence="2">Leaves</tissue>
    </source>
</reference>
<accession>A0AAV8GNG6</accession>
<evidence type="ECO:0000259" key="1">
    <source>
        <dbReference type="PROSITE" id="PS50878"/>
    </source>
</evidence>
<dbReference type="AlphaFoldDB" id="A0AAV8GNG6"/>
<keyword evidence="2" id="KW-0548">Nucleotidyltransferase</keyword>
<dbReference type="CDD" id="cd01650">
    <property type="entry name" value="RT_nLTR_like"/>
    <property type="match status" value="1"/>
</dbReference>
<evidence type="ECO:0000313" key="2">
    <source>
        <dbReference type="EMBL" id="KAJ4807184.1"/>
    </source>
</evidence>
<dbReference type="PANTHER" id="PTHR33116">
    <property type="entry name" value="REVERSE TRANSCRIPTASE ZINC-BINDING DOMAIN-CONTAINING PROTEIN-RELATED-RELATED"/>
    <property type="match status" value="1"/>
</dbReference>
<dbReference type="InterPro" id="IPR000477">
    <property type="entry name" value="RT_dom"/>
</dbReference>
<name>A0AAV8GNG6_9POAL</name>
<comment type="caution">
    <text evidence="2">The sequence shown here is derived from an EMBL/GenBank/DDBJ whole genome shotgun (WGS) entry which is preliminary data.</text>
</comment>
<keyword evidence="2" id="KW-0695">RNA-directed DNA polymerase</keyword>
<gene>
    <name evidence="2" type="ORF">LUZ62_019750</name>
</gene>
<proteinExistence type="predicted"/>
<dbReference type="Proteomes" id="UP001140206">
    <property type="component" value="Chromosome 1"/>
</dbReference>
<dbReference type="EMBL" id="JAMFTS010000001">
    <property type="protein sequence ID" value="KAJ4807184.1"/>
    <property type="molecule type" value="Genomic_DNA"/>
</dbReference>
<dbReference type="PANTHER" id="PTHR33116:SF78">
    <property type="entry name" value="OS12G0587133 PROTEIN"/>
    <property type="match status" value="1"/>
</dbReference>
<dbReference type="InterPro" id="IPR026960">
    <property type="entry name" value="RVT-Znf"/>
</dbReference>
<protein>
    <submittedName>
        <fullName evidence="2">RNA-directed DNA polymerase (Reverse transcriptase)-related family protein</fullName>
    </submittedName>
</protein>
<keyword evidence="3" id="KW-1185">Reference proteome</keyword>
<dbReference type="SUPFAM" id="SSF56672">
    <property type="entry name" value="DNA/RNA polymerases"/>
    <property type="match status" value="1"/>
</dbReference>
<organism evidence="2 3">
    <name type="scientific">Rhynchospora pubera</name>
    <dbReference type="NCBI Taxonomy" id="906938"/>
    <lineage>
        <taxon>Eukaryota</taxon>
        <taxon>Viridiplantae</taxon>
        <taxon>Streptophyta</taxon>
        <taxon>Embryophyta</taxon>
        <taxon>Tracheophyta</taxon>
        <taxon>Spermatophyta</taxon>
        <taxon>Magnoliopsida</taxon>
        <taxon>Liliopsida</taxon>
        <taxon>Poales</taxon>
        <taxon>Cyperaceae</taxon>
        <taxon>Cyperoideae</taxon>
        <taxon>Rhynchosporeae</taxon>
        <taxon>Rhynchospora</taxon>
    </lineage>
</organism>